<dbReference type="InterPro" id="IPR002575">
    <property type="entry name" value="Aminoglycoside_PTrfase"/>
</dbReference>
<keyword evidence="2" id="KW-0808">Transferase</keyword>
<dbReference type="EMBL" id="FOXV01000001">
    <property type="protein sequence ID" value="SFQ03539.1"/>
    <property type="molecule type" value="Genomic_DNA"/>
</dbReference>
<reference evidence="3" key="1">
    <citation type="submission" date="2016-10" db="EMBL/GenBank/DDBJ databases">
        <authorList>
            <person name="Varghese N."/>
            <person name="Submissions S."/>
        </authorList>
    </citation>
    <scope>NUCLEOTIDE SEQUENCE [LARGE SCALE GENOMIC DNA]</scope>
    <source>
        <strain evidence="3">JCM 10271</strain>
    </source>
</reference>
<evidence type="ECO:0000259" key="1">
    <source>
        <dbReference type="Pfam" id="PF01636"/>
    </source>
</evidence>
<dbReference type="InterPro" id="IPR011009">
    <property type="entry name" value="Kinase-like_dom_sf"/>
</dbReference>
<protein>
    <submittedName>
        <fullName evidence="2">Ser/Thr protein kinase RdoA involved in Cpx stress response, MazF antagonist</fullName>
    </submittedName>
</protein>
<dbReference type="AlphaFoldDB" id="A0A1I5V7Q4"/>
<gene>
    <name evidence="2" type="ORF">SAMN05421853_101379</name>
</gene>
<dbReference type="Gene3D" id="3.90.1200.10">
    <property type="match status" value="1"/>
</dbReference>
<evidence type="ECO:0000313" key="2">
    <source>
        <dbReference type="EMBL" id="SFQ03539.1"/>
    </source>
</evidence>
<feature type="domain" description="Aminoglycoside phosphotransferase" evidence="1">
    <location>
        <begin position="52"/>
        <end position="241"/>
    </location>
</feature>
<dbReference type="Pfam" id="PF01636">
    <property type="entry name" value="APH"/>
    <property type="match status" value="1"/>
</dbReference>
<accession>A0A1I5V7Q4</accession>
<proteinExistence type="predicted"/>
<dbReference type="Proteomes" id="UP000243106">
    <property type="component" value="Unassembled WGS sequence"/>
</dbReference>
<keyword evidence="2" id="KW-0418">Kinase</keyword>
<sequence>MRQDALKIFGSVWSRLAEEAGLETEGWSVRRLSAREDARVSRDLFRLSRGGHDIVLKQQMRPRDPEGFMAAMAAHLDVNAHFPDDPMAAVPTLLAADTETQTCLMSFAEGRTLSDCLERANPADQGTHLERAGLWLDRFHRARLGTVRIFQPKFTYRYLDTILAEEAAGQRPIAEAQRFRKAASRFKDMRPRFEGQETVAAKLHGDLHMRNLLLGDRVWGLDFHEAGASPVGHDIARLLVDVATLRADHSAIVPREVLPLSLLSAFFRGYTLVQETDPSVQMLLRHRVLAEWWGLPAEQRLRSAAQSRRFDRLMSLVSRVFEV</sequence>
<keyword evidence="3" id="KW-1185">Reference proteome</keyword>
<evidence type="ECO:0000313" key="3">
    <source>
        <dbReference type="Proteomes" id="UP000243106"/>
    </source>
</evidence>
<dbReference type="GO" id="GO:0016301">
    <property type="term" value="F:kinase activity"/>
    <property type="evidence" value="ECO:0007669"/>
    <property type="project" value="UniProtKB-KW"/>
</dbReference>
<dbReference type="SUPFAM" id="SSF56112">
    <property type="entry name" value="Protein kinase-like (PK-like)"/>
    <property type="match status" value="1"/>
</dbReference>
<organism evidence="2 3">
    <name type="scientific">Roseivivax halotolerans</name>
    <dbReference type="NCBI Taxonomy" id="93684"/>
    <lineage>
        <taxon>Bacteria</taxon>
        <taxon>Pseudomonadati</taxon>
        <taxon>Pseudomonadota</taxon>
        <taxon>Alphaproteobacteria</taxon>
        <taxon>Rhodobacterales</taxon>
        <taxon>Roseobacteraceae</taxon>
        <taxon>Roseivivax</taxon>
    </lineage>
</organism>
<dbReference type="STRING" id="93684.SAMN05421853_101379"/>
<name>A0A1I5V7Q4_9RHOB</name>